<evidence type="ECO:0000256" key="1">
    <source>
        <dbReference type="ARBA" id="ARBA00007381"/>
    </source>
</evidence>
<dbReference type="SUPFAM" id="SSF53067">
    <property type="entry name" value="Actin-like ATPase domain"/>
    <property type="match status" value="2"/>
</dbReference>
<keyword evidence="2 4" id="KW-0547">Nucleotide-binding</keyword>
<comment type="similarity">
    <text evidence="1 4">Belongs to the heat shock protein 70 family.</text>
</comment>
<dbReference type="KEGG" id="hazt:108678877"/>
<dbReference type="GO" id="GO:0005524">
    <property type="term" value="F:ATP binding"/>
    <property type="evidence" value="ECO:0007669"/>
    <property type="project" value="UniProtKB-KW"/>
</dbReference>
<dbReference type="Pfam" id="PF00012">
    <property type="entry name" value="HSP70"/>
    <property type="match status" value="1"/>
</dbReference>
<dbReference type="Gene3D" id="3.90.640.10">
    <property type="entry name" value="Actin, Chain A, domain 4"/>
    <property type="match status" value="1"/>
</dbReference>
<organism evidence="6 7">
    <name type="scientific">Hyalella azteca</name>
    <name type="common">Amphipod</name>
    <dbReference type="NCBI Taxonomy" id="294128"/>
    <lineage>
        <taxon>Eukaryota</taxon>
        <taxon>Metazoa</taxon>
        <taxon>Ecdysozoa</taxon>
        <taxon>Arthropoda</taxon>
        <taxon>Crustacea</taxon>
        <taxon>Multicrustacea</taxon>
        <taxon>Malacostraca</taxon>
        <taxon>Eumalacostraca</taxon>
        <taxon>Peracarida</taxon>
        <taxon>Amphipoda</taxon>
        <taxon>Senticaudata</taxon>
        <taxon>Talitrida</taxon>
        <taxon>Talitroidea</taxon>
        <taxon>Hyalellidae</taxon>
        <taxon>Hyalella</taxon>
    </lineage>
</organism>
<dbReference type="OrthoDB" id="434160at2759"/>
<dbReference type="PANTHER" id="PTHR19375">
    <property type="entry name" value="HEAT SHOCK PROTEIN 70KDA"/>
    <property type="match status" value="1"/>
</dbReference>
<dbReference type="RefSeq" id="XP_018022861.1">
    <property type="nucleotide sequence ID" value="XM_018167372.2"/>
</dbReference>
<gene>
    <name evidence="7" type="primary">LOC108678877</name>
</gene>
<evidence type="ECO:0000256" key="5">
    <source>
        <dbReference type="SAM" id="MobiDB-lite"/>
    </source>
</evidence>
<accession>A0A8B7PCB3</accession>
<dbReference type="Proteomes" id="UP000694843">
    <property type="component" value="Unplaced"/>
</dbReference>
<evidence type="ECO:0000256" key="4">
    <source>
        <dbReference type="RuleBase" id="RU003322"/>
    </source>
</evidence>
<dbReference type="CDD" id="cd24028">
    <property type="entry name" value="ASKHA_NBD_HSP70_HSPA1-like"/>
    <property type="match status" value="1"/>
</dbReference>
<dbReference type="GeneID" id="108678877"/>
<reference evidence="7" key="1">
    <citation type="submission" date="2025-08" db="UniProtKB">
        <authorList>
            <consortium name="RefSeq"/>
        </authorList>
    </citation>
    <scope>IDENTIFICATION</scope>
    <source>
        <tissue evidence="7">Whole organism</tissue>
    </source>
</reference>
<feature type="compositionally biased region" description="Acidic residues" evidence="5">
    <location>
        <begin position="548"/>
        <end position="559"/>
    </location>
</feature>
<keyword evidence="6" id="KW-1185">Reference proteome</keyword>
<keyword evidence="7" id="KW-0346">Stress response</keyword>
<dbReference type="SUPFAM" id="SSF100920">
    <property type="entry name" value="Heat shock protein 70kD (HSP70), peptide-binding domain"/>
    <property type="match status" value="1"/>
</dbReference>
<dbReference type="Gene3D" id="3.30.30.30">
    <property type="match status" value="1"/>
</dbReference>
<dbReference type="InterPro" id="IPR013126">
    <property type="entry name" value="Hsp_70_fam"/>
</dbReference>
<dbReference type="InterPro" id="IPR018181">
    <property type="entry name" value="Heat_shock_70_CS"/>
</dbReference>
<dbReference type="InterPro" id="IPR043129">
    <property type="entry name" value="ATPase_NBD"/>
</dbReference>
<dbReference type="AlphaFoldDB" id="A0A8B7PCB3"/>
<evidence type="ECO:0000313" key="7">
    <source>
        <dbReference type="RefSeq" id="XP_018022861.1"/>
    </source>
</evidence>
<dbReference type="FunFam" id="3.30.30.30:FF:000003">
    <property type="entry name" value="Heat shock protein 9"/>
    <property type="match status" value="1"/>
</dbReference>
<dbReference type="InterPro" id="IPR029047">
    <property type="entry name" value="HSP70_peptide-bd_sf"/>
</dbReference>
<proteinExistence type="inferred from homology"/>
<dbReference type="PROSITE" id="PS01036">
    <property type="entry name" value="HSP70_3"/>
    <property type="match status" value="1"/>
</dbReference>
<protein>
    <submittedName>
        <fullName evidence="7">Heat shock 70 kDa protein</fullName>
    </submittedName>
</protein>
<dbReference type="Gene3D" id="3.30.420.40">
    <property type="match status" value="2"/>
</dbReference>
<evidence type="ECO:0000256" key="3">
    <source>
        <dbReference type="ARBA" id="ARBA00022840"/>
    </source>
</evidence>
<name>A0A8B7PCB3_HYAAZ</name>
<keyword evidence="3 4" id="KW-0067">ATP-binding</keyword>
<dbReference type="PROSITE" id="PS00329">
    <property type="entry name" value="HSP70_2"/>
    <property type="match status" value="1"/>
</dbReference>
<dbReference type="Gene3D" id="2.60.34.10">
    <property type="entry name" value="Substrate Binding Domain Of DNAk, Chain A, domain 1"/>
    <property type="match status" value="1"/>
</dbReference>
<sequence>MMAGSVAVGMDLGTTFSCVGVWRNGRTEIIADAKTGARLTPSCVAFTEEGLYVGEAAAAQASMNPANTLYETKRLIGRRYSDPSLRKDINNFSYSVRDNGNNSPVIQLQYRDEAVELWPEQVSALVLDHLKKVAENYLDCEVTEVVITVPAYFSDSQRQATKDAARIAGLSVLRIINEPTAAALAYGIHRHTYGHRTVLVFDLGGGTFDVSLLDVVQSQYKPARYTVKAVTGDTNLGGTDFDRILMDYCLNDIRKRHLMELGTNVRAKIRLKKECEKAKCRLSVSMTTVIDVPGLIKGRDYSCTLTRAKFDMLCSQLFGRTMQILRQFLSENNAEVSSVDDVVLVGGSTRIPKIRSNLAELFGESKIRQTINADEAVATGAAVLAAIVSGDNSIDNLHIADVIPLSLGLADADEKMVVVMDKNTSIPARVTQPTWTTVTDFQTRCRLKVYEGEFPLIKDNLLLGSFLLENIQSARQGVPKLAVTFSVDENGILTVEAVDQATKNNKQVQIAARTGRLSVQEVDVMARTHARFTLEELVDSKDDQSSSSDEEMEDEEEEKEEHQTQEDIERLEAKAKDRLMSLCFRTKLLFGSVSSRDVINDADRAAVLRETDDLLEWMHTRAPNGRECRQKLVGFEETLKGFHEQIAYYARS</sequence>
<dbReference type="PRINTS" id="PR00301">
    <property type="entry name" value="HEATSHOCK70"/>
</dbReference>
<feature type="region of interest" description="Disordered" evidence="5">
    <location>
        <begin position="536"/>
        <end position="567"/>
    </location>
</feature>
<evidence type="ECO:0000313" key="6">
    <source>
        <dbReference type="Proteomes" id="UP000694843"/>
    </source>
</evidence>
<dbReference type="GO" id="GO:0140662">
    <property type="term" value="F:ATP-dependent protein folding chaperone"/>
    <property type="evidence" value="ECO:0007669"/>
    <property type="project" value="InterPro"/>
</dbReference>
<dbReference type="FunFam" id="3.30.420.40:FF:000004">
    <property type="entry name" value="Molecular chaperone DnaK"/>
    <property type="match status" value="1"/>
</dbReference>
<dbReference type="FunFam" id="3.90.640.10:FF:000010">
    <property type="entry name" value="heat shock 70 kDa protein 14"/>
    <property type="match status" value="1"/>
</dbReference>
<evidence type="ECO:0000256" key="2">
    <source>
        <dbReference type="ARBA" id="ARBA00022741"/>
    </source>
</evidence>